<dbReference type="EMBL" id="CP141615">
    <property type="protein sequence ID" value="WRP16236.1"/>
    <property type="molecule type" value="Genomic_DNA"/>
</dbReference>
<protein>
    <submittedName>
        <fullName evidence="4">Aminotransferase class I/II-fold pyridoxal phosphate-dependent enzyme</fullName>
    </submittedName>
</protein>
<comment type="similarity">
    <text evidence="3">Belongs to the trans-sulfuration enzymes family.</text>
</comment>
<keyword evidence="2 3" id="KW-0663">Pyridoxal phosphate</keyword>
<evidence type="ECO:0000256" key="1">
    <source>
        <dbReference type="ARBA" id="ARBA00001933"/>
    </source>
</evidence>
<evidence type="ECO:0000256" key="2">
    <source>
        <dbReference type="ARBA" id="ARBA00022898"/>
    </source>
</evidence>
<dbReference type="GO" id="GO:0008483">
    <property type="term" value="F:transaminase activity"/>
    <property type="evidence" value="ECO:0007669"/>
    <property type="project" value="UniProtKB-KW"/>
</dbReference>
<reference evidence="4 5" key="1">
    <citation type="journal article" date="2024" name="Front. Microbiol.">
        <title>Novel thermophilic genera Geochorda gen. nov. and Carboxydochorda gen. nov. from the deep terrestrial subsurface reveal the ecophysiological diversity in the class Limnochordia.</title>
        <authorList>
            <person name="Karnachuk O.V."/>
            <person name="Lukina A.P."/>
            <person name="Avakyan M.R."/>
            <person name="Kadnikov V.V."/>
            <person name="Begmatov S."/>
            <person name="Beletsky A.V."/>
            <person name="Vlasova K.G."/>
            <person name="Novikov A.A."/>
            <person name="Shcherbakova V.A."/>
            <person name="Mardanov A.V."/>
            <person name="Ravin N.V."/>
        </authorList>
    </citation>
    <scope>NUCLEOTIDE SEQUENCE [LARGE SCALE GENOMIC DNA]</scope>
    <source>
        <strain evidence="4 5">L945</strain>
    </source>
</reference>
<keyword evidence="4" id="KW-0808">Transferase</keyword>
<dbReference type="CDD" id="cd00614">
    <property type="entry name" value="CGS_like"/>
    <property type="match status" value="1"/>
</dbReference>
<organism evidence="4 5">
    <name type="scientific">Carboxydichorda subterranea</name>
    <dbReference type="NCBI Taxonomy" id="3109565"/>
    <lineage>
        <taxon>Bacteria</taxon>
        <taxon>Bacillati</taxon>
        <taxon>Bacillota</taxon>
        <taxon>Limnochordia</taxon>
        <taxon>Limnochordales</taxon>
        <taxon>Geochordaceae</taxon>
        <taxon>Carboxydichorda</taxon>
    </lineage>
</organism>
<dbReference type="PIRSF" id="PIRSF001434">
    <property type="entry name" value="CGS"/>
    <property type="match status" value="1"/>
</dbReference>
<dbReference type="PANTHER" id="PTHR11808">
    <property type="entry name" value="TRANS-SULFURATION ENZYME FAMILY MEMBER"/>
    <property type="match status" value="1"/>
</dbReference>
<dbReference type="InterPro" id="IPR000277">
    <property type="entry name" value="Cys/Met-Metab_PyrdxlP-dep_enz"/>
</dbReference>
<dbReference type="Gene3D" id="3.90.1150.10">
    <property type="entry name" value="Aspartate Aminotransferase, domain 1"/>
    <property type="match status" value="1"/>
</dbReference>
<dbReference type="Pfam" id="PF01053">
    <property type="entry name" value="Cys_Met_Meta_PP"/>
    <property type="match status" value="1"/>
</dbReference>
<comment type="cofactor">
    <cofactor evidence="1 3">
        <name>pyridoxal 5'-phosphate</name>
        <dbReference type="ChEBI" id="CHEBI:597326"/>
    </cofactor>
</comment>
<dbReference type="PANTHER" id="PTHR11808:SF85">
    <property type="entry name" value="CYSTATHIONINE GAMMA-LYASE-RELATED"/>
    <property type="match status" value="1"/>
</dbReference>
<proteinExistence type="inferred from homology"/>
<accession>A0ABZ1BUA1</accession>
<sequence>MGLEGTDRGDARLPGYRLDTLSAQAGRRRPVVIERPVAPPIFQTSVFEFESLERMAEVEAEQGSGPPRNFSYSREANPTVATLERAVADLEGAEDAWAAASGMGAIFTTLWSLLAPGDHVAVAAEVYGGTYRAVTQELARFGVRFTQVDAGDLEAVRAALRPETRVLYVETISNPTLKVADLPALAQLARRHGGCRLVVDNTFASPVLCRPLELGADLVVESATKFLGGHADVTLGVVAGSAELVTQVRRRGMVLGAAAAPFVAWLALRGLMTLALRIRRQSENAVALARRLASHPNVERVYYPGLEPAGGPAPRMLGGGFGAMVSFVIRERTGLADPASGGAAPPTVEGVSPAVARFVRALKLVRLVPSLGEVGTTISHPASSSHRAMPPEQRLRLGIVDTLIRVSVGAEDMEDIWEDFDQALRAAG</sequence>
<dbReference type="RefSeq" id="WP_324715508.1">
    <property type="nucleotide sequence ID" value="NZ_CP141615.1"/>
</dbReference>
<name>A0ABZ1BUA1_9FIRM</name>
<dbReference type="Gene3D" id="3.40.640.10">
    <property type="entry name" value="Type I PLP-dependent aspartate aminotransferase-like (Major domain)"/>
    <property type="match status" value="1"/>
</dbReference>
<evidence type="ECO:0000313" key="5">
    <source>
        <dbReference type="Proteomes" id="UP001332192"/>
    </source>
</evidence>
<keyword evidence="5" id="KW-1185">Reference proteome</keyword>
<keyword evidence="4" id="KW-0032">Aminotransferase</keyword>
<dbReference type="InterPro" id="IPR015424">
    <property type="entry name" value="PyrdxlP-dep_Trfase"/>
</dbReference>
<dbReference type="InterPro" id="IPR015422">
    <property type="entry name" value="PyrdxlP-dep_Trfase_small"/>
</dbReference>
<evidence type="ECO:0000256" key="3">
    <source>
        <dbReference type="RuleBase" id="RU362118"/>
    </source>
</evidence>
<dbReference type="Proteomes" id="UP001332192">
    <property type="component" value="Chromosome"/>
</dbReference>
<evidence type="ECO:0000313" key="4">
    <source>
        <dbReference type="EMBL" id="WRP16236.1"/>
    </source>
</evidence>
<gene>
    <name evidence="4" type="ORF">U7230_08985</name>
</gene>
<dbReference type="SUPFAM" id="SSF53383">
    <property type="entry name" value="PLP-dependent transferases"/>
    <property type="match status" value="1"/>
</dbReference>
<dbReference type="InterPro" id="IPR015421">
    <property type="entry name" value="PyrdxlP-dep_Trfase_major"/>
</dbReference>